<keyword evidence="20" id="KW-1185">Reference proteome</keyword>
<dbReference type="AlphaFoldDB" id="A0A8E0TS02"/>
<evidence type="ECO:0000256" key="5">
    <source>
        <dbReference type="ARBA" id="ARBA00022806"/>
    </source>
</evidence>
<feature type="domain" description="UvrD-like helicase ATP-binding" evidence="17">
    <location>
        <begin position="1"/>
        <end position="481"/>
    </location>
</feature>
<keyword evidence="4 15" id="KW-0378">Hydrolase</keyword>
<evidence type="ECO:0000256" key="10">
    <source>
        <dbReference type="ARBA" id="ARBA00023235"/>
    </source>
</evidence>
<evidence type="ECO:0000256" key="6">
    <source>
        <dbReference type="ARBA" id="ARBA00022839"/>
    </source>
</evidence>
<dbReference type="InterPro" id="IPR011604">
    <property type="entry name" value="PDDEXK-like_dom_sf"/>
</dbReference>
<dbReference type="Pfam" id="PF12705">
    <property type="entry name" value="PDDEXK_1"/>
    <property type="match status" value="1"/>
</dbReference>
<dbReference type="InterPro" id="IPR038726">
    <property type="entry name" value="PDDEXK_AddAB-type"/>
</dbReference>
<evidence type="ECO:0000256" key="2">
    <source>
        <dbReference type="ARBA" id="ARBA00022741"/>
    </source>
</evidence>
<dbReference type="EMBL" id="BATC01000049">
    <property type="protein sequence ID" value="GAD60037.1"/>
    <property type="molecule type" value="Genomic_DNA"/>
</dbReference>
<dbReference type="InterPro" id="IPR027417">
    <property type="entry name" value="P-loop_NTPase"/>
</dbReference>
<dbReference type="Pfam" id="PF00580">
    <property type="entry name" value="UvrD-helicase"/>
    <property type="match status" value="1"/>
</dbReference>
<dbReference type="Gene3D" id="3.40.50.300">
    <property type="entry name" value="P-loop containing nucleotide triphosphate hydrolases"/>
    <property type="match status" value="4"/>
</dbReference>
<accession>A0A8E0TS02</accession>
<evidence type="ECO:0000256" key="13">
    <source>
        <dbReference type="ARBA" id="ARBA00034923"/>
    </source>
</evidence>
<evidence type="ECO:0000256" key="9">
    <source>
        <dbReference type="ARBA" id="ARBA00023204"/>
    </source>
</evidence>
<dbReference type="InterPro" id="IPR000212">
    <property type="entry name" value="DNA_helicase_UvrD/REP"/>
</dbReference>
<feature type="binding site" evidence="15">
    <location>
        <begin position="19"/>
        <end position="26"/>
    </location>
    <ligand>
        <name>ATP</name>
        <dbReference type="ChEBI" id="CHEBI:30616"/>
    </ligand>
</feature>
<dbReference type="InterPro" id="IPR014151">
    <property type="entry name" value="DNA_helicase_AddA"/>
</dbReference>
<evidence type="ECO:0000313" key="20">
    <source>
        <dbReference type="Proteomes" id="UP000016569"/>
    </source>
</evidence>
<evidence type="ECO:0000259" key="17">
    <source>
        <dbReference type="PROSITE" id="PS51198"/>
    </source>
</evidence>
<keyword evidence="9" id="KW-0234">DNA repair</keyword>
<dbReference type="PANTHER" id="PTHR11070:SF2">
    <property type="entry name" value="ATP-DEPENDENT DNA HELICASE SRS2"/>
    <property type="match status" value="1"/>
</dbReference>
<dbReference type="InterPro" id="IPR014016">
    <property type="entry name" value="UvrD-like_ATP-bd"/>
</dbReference>
<dbReference type="PROSITE" id="PS51198">
    <property type="entry name" value="UVRD_HELICASE_ATP_BIND"/>
    <property type="match status" value="1"/>
</dbReference>
<dbReference type="Gene3D" id="3.90.320.10">
    <property type="match status" value="1"/>
</dbReference>
<keyword evidence="2 15" id="KW-0547">Nucleotide-binding</keyword>
<feature type="domain" description="UvrD-like helicase C-terminal" evidence="18">
    <location>
        <begin position="520"/>
        <end position="801"/>
    </location>
</feature>
<dbReference type="GO" id="GO:0000725">
    <property type="term" value="P:recombinational repair"/>
    <property type="evidence" value="ECO:0007669"/>
    <property type="project" value="TreeGrafter"/>
</dbReference>
<dbReference type="GO" id="GO:0004527">
    <property type="term" value="F:exonuclease activity"/>
    <property type="evidence" value="ECO:0007669"/>
    <property type="project" value="UniProtKB-KW"/>
</dbReference>
<evidence type="ECO:0000256" key="14">
    <source>
        <dbReference type="ARBA" id="ARBA00048988"/>
    </source>
</evidence>
<dbReference type="PANTHER" id="PTHR11070">
    <property type="entry name" value="UVRD / RECB / PCRA DNA HELICASE FAMILY MEMBER"/>
    <property type="match status" value="1"/>
</dbReference>
<comment type="catalytic activity">
    <reaction evidence="11">
        <text>Couples ATP hydrolysis with the unwinding of duplex DNA by translocating in the 3'-5' direction.</text>
        <dbReference type="EC" id="5.6.2.4"/>
    </reaction>
</comment>
<dbReference type="Gene3D" id="1.10.486.10">
    <property type="entry name" value="PCRA, domain 4"/>
    <property type="match status" value="1"/>
</dbReference>
<keyword evidence="6" id="KW-0269">Exonuclease</keyword>
<keyword evidence="5 15" id="KW-0347">Helicase</keyword>
<feature type="region of interest" description="Disordered" evidence="16">
    <location>
        <begin position="951"/>
        <end position="976"/>
    </location>
</feature>
<evidence type="ECO:0000256" key="16">
    <source>
        <dbReference type="SAM" id="MobiDB-lite"/>
    </source>
</evidence>
<comment type="caution">
    <text evidence="19">The sequence shown here is derived from an EMBL/GenBank/DDBJ whole genome shotgun (WGS) entry which is preliminary data.</text>
</comment>
<dbReference type="SUPFAM" id="SSF52540">
    <property type="entry name" value="P-loop containing nucleoside triphosphate hydrolases"/>
    <property type="match status" value="1"/>
</dbReference>
<dbReference type="GO" id="GO:0005829">
    <property type="term" value="C:cytosol"/>
    <property type="evidence" value="ECO:0007669"/>
    <property type="project" value="TreeGrafter"/>
</dbReference>
<name>A0A8E0TS02_9CAUL</name>
<keyword evidence="8" id="KW-0238">DNA-binding</keyword>
<evidence type="ECO:0000313" key="19">
    <source>
        <dbReference type="EMBL" id="GAD60037.1"/>
    </source>
</evidence>
<dbReference type="GO" id="GO:0005524">
    <property type="term" value="F:ATP binding"/>
    <property type="evidence" value="ECO:0007669"/>
    <property type="project" value="UniProtKB-UniRule"/>
</dbReference>
<evidence type="ECO:0000256" key="3">
    <source>
        <dbReference type="ARBA" id="ARBA00022763"/>
    </source>
</evidence>
<dbReference type="EC" id="5.6.2.4" evidence="12"/>
<dbReference type="GO" id="GO:0003677">
    <property type="term" value="F:DNA binding"/>
    <property type="evidence" value="ECO:0007669"/>
    <property type="project" value="UniProtKB-KW"/>
</dbReference>
<dbReference type="Pfam" id="PF13361">
    <property type="entry name" value="UvrD_C"/>
    <property type="match status" value="1"/>
</dbReference>
<dbReference type="Proteomes" id="UP000016569">
    <property type="component" value="Unassembled WGS sequence"/>
</dbReference>
<evidence type="ECO:0000259" key="18">
    <source>
        <dbReference type="PROSITE" id="PS51217"/>
    </source>
</evidence>
<evidence type="ECO:0000256" key="4">
    <source>
        <dbReference type="ARBA" id="ARBA00022801"/>
    </source>
</evidence>
<reference evidence="20" key="1">
    <citation type="journal article" date="2013" name="Genome Announc.">
        <title>Draft Genome Sequence of the Dimorphic Prosthecate Bacterium Brevundimonas abyssalis TAR-001T.</title>
        <authorList>
            <person name="Tsubouchi T."/>
            <person name="Nishi S."/>
            <person name="Usui K."/>
            <person name="Shimane Y."/>
            <person name="Takaki Y."/>
            <person name="Maruyama T."/>
            <person name="Hatada Y."/>
        </authorList>
    </citation>
    <scope>NUCLEOTIDE SEQUENCE [LARGE SCALE GENOMIC DNA]</scope>
    <source>
        <strain evidence="20">TAR-001</strain>
    </source>
</reference>
<dbReference type="PROSITE" id="PS51217">
    <property type="entry name" value="UVRD_HELICASE_CTER"/>
    <property type="match status" value="1"/>
</dbReference>
<keyword evidence="10" id="KW-0413">Isomerase</keyword>
<comment type="catalytic activity">
    <reaction evidence="14">
        <text>ATP + H2O = ADP + phosphate + H(+)</text>
        <dbReference type="Rhea" id="RHEA:13065"/>
        <dbReference type="ChEBI" id="CHEBI:15377"/>
        <dbReference type="ChEBI" id="CHEBI:15378"/>
        <dbReference type="ChEBI" id="CHEBI:30616"/>
        <dbReference type="ChEBI" id="CHEBI:43474"/>
        <dbReference type="ChEBI" id="CHEBI:456216"/>
        <dbReference type="EC" id="5.6.2.4"/>
    </reaction>
</comment>
<keyword evidence="7 15" id="KW-0067">ATP-binding</keyword>
<dbReference type="GO" id="GO:0043138">
    <property type="term" value="F:3'-5' DNA helicase activity"/>
    <property type="evidence" value="ECO:0007669"/>
    <property type="project" value="UniProtKB-EC"/>
</dbReference>
<dbReference type="NCBIfam" id="TIGR02784">
    <property type="entry name" value="addA_alphas"/>
    <property type="match status" value="1"/>
</dbReference>
<dbReference type="GO" id="GO:0033202">
    <property type="term" value="C:DNA helicase complex"/>
    <property type="evidence" value="ECO:0007669"/>
    <property type="project" value="TreeGrafter"/>
</dbReference>
<sequence length="1150" mass="124266">MRSPQAIAADPAVNAFVMANAGSGKTTTLVNRVARLLLAGSAPGAILCLTFTKAAAAEMQRRLYERLGDWAVAGDARLRDQLAALEERAADSFDAHDLSRARALFARALETPGGLKIQTIHAFCEQLLRRFPVEAEVSPLFRVIDEAEAADIRRRARDRVALADDIPGLATAYLHMAGKLSQPDFEAMFDRFEAKRAELTDYVAQDGGAATLQDRVAASVGLDAWIEPEAAERAAVTAPGFDAAAWLNAAAACARGGEKGDQPMGLKLQAVAEAVLNGDAPVDAVREIFFTGAGEPRKRLGTKAVDPATLDWLAREQARLVEIFERRRAARVALDTVSALVLAYAYGRAYEAAKAVTGALDFADLIQRARHLLTDGPGAAWVLYKLDGGVDHVLVDEAQDTSPEQWTIVRALTAEFFTGAGSHDGAARTVFVVGDEKQSIFSFQGAAPERLAAEAQDYDRAITGVGGVFQGVELLQSWRSTAEVLAAVDAVFAEPDLARALSPGRGESGEGAAALIRHQAARADGLAGTIDLWPPLQDETDEERRAWDEPLDASTARGARRRVAERIADEIKASVEAGHAVHDKKAGLRPMDWGDVLILVRKRGPMFEEVLRALKQRGVPVAGADRLTLSAHPVFQDLLALGRVALHPADDLTLAGVLRSPLCDLSEEALFDLAHGREGSLWRVLNGRAELDPALAAARDLIADFRDAARSLTPFDLYGRLLNRLDGRCLSVRQRFLTRLGSEAADAMDAFLDQARAAEGRGPADLERFCHLLASLDQTIKREMDEPRGEVRVMTAHSSKGLEAPVVILPDVIFEEPRGDALLETDAGAFLWCGSSGEDCAASQTARDARKRRGEEESLRLLYVGLTRARDRLIVTGRYASNRKLENLKAWWAPILAAFERLEGVREVETATGAARRYGADPVAMARSAAPAITAAPPPAWLTTAPRAEASERRMAPGRMEDAARTPAPSPLSRVGGGLGRWRRGELIHRLLERLPDVAPERRDAAAVTLLAREPDLDDAQKAEMAAAALGVLDDARFAEVFGPASRAEVALSGSAPELPPGVVVSARLDRLVVTPERVLVIDFKTNRPAPDRIEEADPAYVRQLAVYWAVLRRLYPDRTVEAALVWTDGPRLTPVPESLMRQALGEARG</sequence>
<evidence type="ECO:0000256" key="1">
    <source>
        <dbReference type="ARBA" id="ARBA00022722"/>
    </source>
</evidence>
<dbReference type="InterPro" id="IPR014017">
    <property type="entry name" value="DNA_helicase_UvrD-like_C"/>
</dbReference>
<evidence type="ECO:0000256" key="8">
    <source>
        <dbReference type="ARBA" id="ARBA00023125"/>
    </source>
</evidence>
<proteinExistence type="predicted"/>
<feature type="compositionally biased region" description="Basic and acidic residues" evidence="16">
    <location>
        <begin position="951"/>
        <end position="964"/>
    </location>
</feature>
<keyword evidence="3" id="KW-0227">DNA damage</keyword>
<organism evidence="19 20">
    <name type="scientific">Brevundimonas abyssalis TAR-001</name>
    <dbReference type="NCBI Taxonomy" id="1391729"/>
    <lineage>
        <taxon>Bacteria</taxon>
        <taxon>Pseudomonadati</taxon>
        <taxon>Pseudomonadota</taxon>
        <taxon>Alphaproteobacteria</taxon>
        <taxon>Caulobacterales</taxon>
        <taxon>Caulobacteraceae</taxon>
        <taxon>Brevundimonas</taxon>
    </lineage>
</organism>
<evidence type="ECO:0000256" key="7">
    <source>
        <dbReference type="ARBA" id="ARBA00022840"/>
    </source>
</evidence>
<protein>
    <recommendedName>
        <fullName evidence="12">DNA 3'-5' helicase</fullName>
        <ecNumber evidence="12">5.6.2.4</ecNumber>
    </recommendedName>
    <alternativeName>
        <fullName evidence="13">DNA 3'-5' helicase II</fullName>
    </alternativeName>
</protein>
<evidence type="ECO:0000256" key="15">
    <source>
        <dbReference type="PROSITE-ProRule" id="PRU00560"/>
    </source>
</evidence>
<evidence type="ECO:0000256" key="11">
    <source>
        <dbReference type="ARBA" id="ARBA00034617"/>
    </source>
</evidence>
<evidence type="ECO:0000256" key="12">
    <source>
        <dbReference type="ARBA" id="ARBA00034808"/>
    </source>
</evidence>
<keyword evidence="1" id="KW-0540">Nuclease</keyword>
<gene>
    <name evidence="19" type="ORF">MBEBAB_2287</name>
</gene>